<dbReference type="Proteomes" id="UP000198815">
    <property type="component" value="Unassembled WGS sequence"/>
</dbReference>
<dbReference type="Pfam" id="PF03816">
    <property type="entry name" value="LytR_cpsA_psr"/>
    <property type="match status" value="1"/>
</dbReference>
<organism evidence="6 7">
    <name type="scientific">Propionibacterium cyclohexanicum</name>
    <dbReference type="NCBI Taxonomy" id="64702"/>
    <lineage>
        <taxon>Bacteria</taxon>
        <taxon>Bacillati</taxon>
        <taxon>Actinomycetota</taxon>
        <taxon>Actinomycetes</taxon>
        <taxon>Propionibacteriales</taxon>
        <taxon>Propionibacteriaceae</taxon>
        <taxon>Propionibacterium</taxon>
    </lineage>
</organism>
<evidence type="ECO:0000259" key="5">
    <source>
        <dbReference type="Pfam" id="PF13399"/>
    </source>
</evidence>
<evidence type="ECO:0000259" key="4">
    <source>
        <dbReference type="Pfam" id="PF03816"/>
    </source>
</evidence>
<dbReference type="Gene3D" id="3.40.630.190">
    <property type="entry name" value="LCP protein"/>
    <property type="match status" value="1"/>
</dbReference>
<keyword evidence="3" id="KW-1133">Transmembrane helix</keyword>
<feature type="transmembrane region" description="Helical" evidence="3">
    <location>
        <begin position="23"/>
        <end position="47"/>
    </location>
</feature>
<dbReference type="OrthoDB" id="9782542at2"/>
<dbReference type="PANTHER" id="PTHR33392:SF6">
    <property type="entry name" value="POLYISOPRENYL-TEICHOIC ACID--PEPTIDOGLYCAN TEICHOIC ACID TRANSFERASE TAGU"/>
    <property type="match status" value="1"/>
</dbReference>
<gene>
    <name evidence="6" type="ORF">SAMN05443377_1173</name>
</gene>
<evidence type="ECO:0000256" key="3">
    <source>
        <dbReference type="SAM" id="Phobius"/>
    </source>
</evidence>
<sequence>MSEELPVDHPYRPRRRLHRRRRILALAALGLALVLVAALAAVGIYLWRADSGIRRSSAIVKSGAPVSGELNLLVMGLDSRVDVNGNPLPAAAYEALHSGDESDGGLNSNVLMYVHVPAGGAAATVIAIPRDDYVDLPGCPDGECKAKIKEAYGLAADQKSKELAAEGHTDAAAYQASRDAGRAEQVAAVEQFLGVQIDHFVEVTMVAFLQIAQVVQPITVCVKENTVDTYSGADFKAGTQQIDADQAVAFVRQRRDTSNPGLEFTDLDRSRRQQAFIASLFTKLKQTNVLTNPATLNRLVKVAQQNTVIDSQLGISDLTSLASSMDGSKMHFYTLPIARFGTDSAGQSVNIVDVSAVRAIVAKLLAPPAASSAPATAAPTSSPATAAPTSSPATAAPSSAAEETFGTGTTVSVVNGSGASGAAASLIRELGHYGFGAGTASTASSRVADSSLVYASGSQQVAQRLATLIGIDDLREDDDLGAGEIKVTIGTSFDWSSPSAGTSSTAGTSAPESSLPSPVSATGGGTTGPAPTDLTEMAGGGVPCVK</sequence>
<dbReference type="STRING" id="64702.SAMN05443377_1173"/>
<dbReference type="Pfam" id="PF13399">
    <property type="entry name" value="LytR_C"/>
    <property type="match status" value="1"/>
</dbReference>
<evidence type="ECO:0000313" key="6">
    <source>
        <dbReference type="EMBL" id="SER89770.1"/>
    </source>
</evidence>
<dbReference type="NCBIfam" id="TIGR00350">
    <property type="entry name" value="lytR_cpsA_psr"/>
    <property type="match status" value="1"/>
</dbReference>
<dbReference type="Gene3D" id="3.30.70.2390">
    <property type="match status" value="1"/>
</dbReference>
<feature type="domain" description="LytR/CpsA/Psr regulator C-terminal" evidence="5">
    <location>
        <begin position="409"/>
        <end position="493"/>
    </location>
</feature>
<proteinExistence type="inferred from homology"/>
<protein>
    <submittedName>
        <fullName evidence="6">Cell envelope-related function transcriptional attenuator common domain-containing protein</fullName>
    </submittedName>
</protein>
<dbReference type="InterPro" id="IPR050922">
    <property type="entry name" value="LytR/CpsA/Psr_CW_biosynth"/>
</dbReference>
<dbReference type="PANTHER" id="PTHR33392">
    <property type="entry name" value="POLYISOPRENYL-TEICHOIC ACID--PEPTIDOGLYCAN TEICHOIC ACID TRANSFERASE TAGU"/>
    <property type="match status" value="1"/>
</dbReference>
<evidence type="ECO:0000313" key="7">
    <source>
        <dbReference type="Proteomes" id="UP000198815"/>
    </source>
</evidence>
<feature type="compositionally biased region" description="Low complexity" evidence="2">
    <location>
        <begin position="496"/>
        <end position="521"/>
    </location>
</feature>
<dbReference type="RefSeq" id="WP_091970103.1">
    <property type="nucleotide sequence ID" value="NZ_FOGZ01000017.1"/>
</dbReference>
<dbReference type="AlphaFoldDB" id="A0A1H9SXP2"/>
<dbReference type="EMBL" id="FOGZ01000017">
    <property type="protein sequence ID" value="SER89770.1"/>
    <property type="molecule type" value="Genomic_DNA"/>
</dbReference>
<accession>A0A1H9SXP2</accession>
<comment type="similarity">
    <text evidence="1">Belongs to the LytR/CpsA/Psr (LCP) family.</text>
</comment>
<feature type="region of interest" description="Disordered" evidence="2">
    <location>
        <begin position="493"/>
        <end position="546"/>
    </location>
</feature>
<keyword evidence="3" id="KW-0812">Transmembrane</keyword>
<feature type="domain" description="Cell envelope-related transcriptional attenuator" evidence="4">
    <location>
        <begin position="107"/>
        <end position="285"/>
    </location>
</feature>
<evidence type="ECO:0000256" key="2">
    <source>
        <dbReference type="SAM" id="MobiDB-lite"/>
    </source>
</evidence>
<keyword evidence="3" id="KW-0472">Membrane</keyword>
<reference evidence="6 7" key="1">
    <citation type="submission" date="2016-10" db="EMBL/GenBank/DDBJ databases">
        <authorList>
            <person name="de Groot N.N."/>
        </authorList>
    </citation>
    <scope>NUCLEOTIDE SEQUENCE [LARGE SCALE GENOMIC DNA]</scope>
    <source>
        <strain evidence="6 7">DSM 16859</strain>
    </source>
</reference>
<evidence type="ECO:0000256" key="1">
    <source>
        <dbReference type="ARBA" id="ARBA00006068"/>
    </source>
</evidence>
<name>A0A1H9SXP2_9ACTN</name>
<feature type="region of interest" description="Disordered" evidence="2">
    <location>
        <begin position="371"/>
        <end position="402"/>
    </location>
</feature>
<dbReference type="InterPro" id="IPR027381">
    <property type="entry name" value="LytR/CpsA/Psr_C"/>
</dbReference>
<dbReference type="InterPro" id="IPR004474">
    <property type="entry name" value="LytR_CpsA_psr"/>
</dbReference>
<keyword evidence="7" id="KW-1185">Reference proteome</keyword>